<accession>A0ABS6AIL7</accession>
<sequence length="448" mass="48400">MSQVAVQTKDATPQQSVGAPKPADALQARLDALTLPKGGFTAAARADALVRLRGMGLPGPRDEYWRYTDPRPFNAAQPQPIPIAAKSPDSPLFTDLDRLVLIFVDGVFDAAASDDLSLAGLEIGTLAQADMQPDHWARGLYGTLETAGQKPVSRPFAALNTAAARDGVLIRVTGKPAKPVHILHRRASESADVIWHHVIRVEEGAELTLLETGMVGARSNGVLEVDLAKGAKLHHITAKRAGHQKLGISHLFARVEAEAQLKSFALSVNGTLMRHEGVIEIVGDDAVAHIAAAVLGDGDKGPFHHDDTVFITHAAENCESRQVFKKVLKNGAEGVFQGKILVKQGAQKTDGYQISQALLLDERSQFLAKPELEIYADDVKCSHGSTTGALDETALFYLRSRGVPKDRAIVFLVLSFLADALEEIEDEVLRGQINDRLEAWLTRRANSQ</sequence>
<proteinExistence type="predicted"/>
<dbReference type="EMBL" id="JAHKNG010000014">
    <property type="protein sequence ID" value="MBU3030434.1"/>
    <property type="molecule type" value="Genomic_DNA"/>
</dbReference>
<evidence type="ECO:0000313" key="4">
    <source>
        <dbReference type="Proteomes" id="UP001166191"/>
    </source>
</evidence>
<evidence type="ECO:0000259" key="2">
    <source>
        <dbReference type="Pfam" id="PF01458"/>
    </source>
</evidence>
<feature type="domain" description="SUF system FeS cluster assembly SufBD core" evidence="2">
    <location>
        <begin position="190"/>
        <end position="416"/>
    </location>
</feature>
<protein>
    <submittedName>
        <fullName evidence="3">SufD family Fe-S cluster assembly protein</fullName>
    </submittedName>
</protein>
<reference evidence="3" key="1">
    <citation type="submission" date="2021-06" db="EMBL/GenBank/DDBJ databases">
        <title>Paracoccus bacterium XHP0099 sp. nov., isolated from the surface waters of the Yellow Sea.</title>
        <authorList>
            <person name="Xue H."/>
            <person name="Zhang D."/>
        </authorList>
    </citation>
    <scope>NUCLEOTIDE SEQUENCE</scope>
    <source>
        <strain evidence="3">XHP0099</strain>
    </source>
</reference>
<dbReference type="PANTHER" id="PTHR43575:SF1">
    <property type="entry name" value="PROTEIN ABCI7, CHLOROPLASTIC"/>
    <property type="match status" value="1"/>
</dbReference>
<dbReference type="InterPro" id="IPR055346">
    <property type="entry name" value="Fe-S_cluster_assembly_SufBD"/>
</dbReference>
<keyword evidence="4" id="KW-1185">Reference proteome</keyword>
<dbReference type="Proteomes" id="UP001166191">
    <property type="component" value="Unassembled WGS sequence"/>
</dbReference>
<comment type="caution">
    <text evidence="3">The sequence shown here is derived from an EMBL/GenBank/DDBJ whole genome shotgun (WGS) entry which is preliminary data.</text>
</comment>
<feature type="compositionally biased region" description="Polar residues" evidence="1">
    <location>
        <begin position="1"/>
        <end position="17"/>
    </location>
</feature>
<dbReference type="InterPro" id="IPR000825">
    <property type="entry name" value="SUF_FeS_clus_asmbl_SufBD_core"/>
</dbReference>
<evidence type="ECO:0000256" key="1">
    <source>
        <dbReference type="SAM" id="MobiDB-lite"/>
    </source>
</evidence>
<gene>
    <name evidence="3" type="ORF">KNW02_09915</name>
</gene>
<name>A0ABS6AIL7_9RHOB</name>
<dbReference type="Pfam" id="PF01458">
    <property type="entry name" value="SUFBD_core"/>
    <property type="match status" value="1"/>
</dbReference>
<feature type="region of interest" description="Disordered" evidence="1">
    <location>
        <begin position="1"/>
        <end position="23"/>
    </location>
</feature>
<organism evidence="3 4">
    <name type="scientific">Paracoccus marinaquae</name>
    <dbReference type="NCBI Taxonomy" id="2841926"/>
    <lineage>
        <taxon>Bacteria</taxon>
        <taxon>Pseudomonadati</taxon>
        <taxon>Pseudomonadota</taxon>
        <taxon>Alphaproteobacteria</taxon>
        <taxon>Rhodobacterales</taxon>
        <taxon>Paracoccaceae</taxon>
        <taxon>Paracoccus</taxon>
    </lineage>
</organism>
<dbReference type="RefSeq" id="WP_216033112.1">
    <property type="nucleotide sequence ID" value="NZ_JAHKNG010000014.1"/>
</dbReference>
<evidence type="ECO:0000313" key="3">
    <source>
        <dbReference type="EMBL" id="MBU3030434.1"/>
    </source>
</evidence>
<dbReference type="PANTHER" id="PTHR43575">
    <property type="entry name" value="PROTEIN ABCI7, CHLOROPLASTIC"/>
    <property type="match status" value="1"/>
</dbReference>